<sequence length="367" mass="42900">MSRDVLTVGSIMRILLLFRGEYSQWSERFMNYLKEQTDVEAMINSIKNGDQPLSTVTQVSIAGATSSEQPHLKDKSMWSNQEKKIQKIDRLARFLLIQRLPNDTYSLIECNKTAKDLWDTFERHMLGSEYGEQDRKAAVLYKYETFKANEGELLLDTYIRYLQVINDLKKCGYSKDNCELNFKFLNNLQPEWKRYATMTRLNKNLLYINIDALYNILKQNQGNVNGAMKSKKKAVVITSYPLELVAEQTKVSKRKETVVVSSESEGRDDELKNITAFMMTKEETKVDEKKRDMSKVKCYNCKKEDHFAKDCKKAKVKDYEYYKTKMLFTKKEKDEQVLLAEDHAWIEAYMVMMISMKNKTGEIVESS</sequence>
<dbReference type="GO" id="GO:0003676">
    <property type="term" value="F:nucleic acid binding"/>
    <property type="evidence" value="ECO:0007669"/>
    <property type="project" value="InterPro"/>
</dbReference>
<keyword evidence="1" id="KW-0862">Zinc</keyword>
<evidence type="ECO:0000256" key="1">
    <source>
        <dbReference type="PROSITE-ProRule" id="PRU00047"/>
    </source>
</evidence>
<protein>
    <recommendedName>
        <fullName evidence="2">CCHC-type domain-containing protein</fullName>
    </recommendedName>
</protein>
<comment type="caution">
    <text evidence="3">The sequence shown here is derived from an EMBL/GenBank/DDBJ whole genome shotgun (WGS) entry which is preliminary data.</text>
</comment>
<organism evidence="3">
    <name type="scientific">Tanacetum cinerariifolium</name>
    <name type="common">Dalmatian daisy</name>
    <name type="synonym">Chrysanthemum cinerariifolium</name>
    <dbReference type="NCBI Taxonomy" id="118510"/>
    <lineage>
        <taxon>Eukaryota</taxon>
        <taxon>Viridiplantae</taxon>
        <taxon>Streptophyta</taxon>
        <taxon>Embryophyta</taxon>
        <taxon>Tracheophyta</taxon>
        <taxon>Spermatophyta</taxon>
        <taxon>Magnoliopsida</taxon>
        <taxon>eudicotyledons</taxon>
        <taxon>Gunneridae</taxon>
        <taxon>Pentapetalae</taxon>
        <taxon>asterids</taxon>
        <taxon>campanulids</taxon>
        <taxon>Asterales</taxon>
        <taxon>Asteraceae</taxon>
        <taxon>Asteroideae</taxon>
        <taxon>Anthemideae</taxon>
        <taxon>Anthemidinae</taxon>
        <taxon>Tanacetum</taxon>
    </lineage>
</organism>
<dbReference type="GO" id="GO:0008270">
    <property type="term" value="F:zinc ion binding"/>
    <property type="evidence" value="ECO:0007669"/>
    <property type="project" value="UniProtKB-KW"/>
</dbReference>
<evidence type="ECO:0000259" key="2">
    <source>
        <dbReference type="PROSITE" id="PS50158"/>
    </source>
</evidence>
<dbReference type="SUPFAM" id="SSF57756">
    <property type="entry name" value="Retrovirus zinc finger-like domains"/>
    <property type="match status" value="1"/>
</dbReference>
<keyword evidence="1" id="KW-0479">Metal-binding</keyword>
<dbReference type="InterPro" id="IPR036875">
    <property type="entry name" value="Znf_CCHC_sf"/>
</dbReference>
<name>A0A6L2LGA5_TANCI</name>
<accession>A0A6L2LGA5</accession>
<dbReference type="Pfam" id="PF00098">
    <property type="entry name" value="zf-CCHC"/>
    <property type="match status" value="1"/>
</dbReference>
<gene>
    <name evidence="3" type="ORF">Tci_032636</name>
</gene>
<evidence type="ECO:0000313" key="3">
    <source>
        <dbReference type="EMBL" id="GEU60658.1"/>
    </source>
</evidence>
<dbReference type="Pfam" id="PF14223">
    <property type="entry name" value="Retrotran_gag_2"/>
    <property type="match status" value="1"/>
</dbReference>
<proteinExistence type="predicted"/>
<dbReference type="Gene3D" id="4.10.60.10">
    <property type="entry name" value="Zinc finger, CCHC-type"/>
    <property type="match status" value="1"/>
</dbReference>
<feature type="domain" description="CCHC-type" evidence="2">
    <location>
        <begin position="297"/>
        <end position="313"/>
    </location>
</feature>
<dbReference type="EMBL" id="BKCJ010004373">
    <property type="protein sequence ID" value="GEU60658.1"/>
    <property type="molecule type" value="Genomic_DNA"/>
</dbReference>
<keyword evidence="1" id="KW-0863">Zinc-finger</keyword>
<dbReference type="PROSITE" id="PS50158">
    <property type="entry name" value="ZF_CCHC"/>
    <property type="match status" value="1"/>
</dbReference>
<reference evidence="3" key="1">
    <citation type="journal article" date="2019" name="Sci. Rep.">
        <title>Draft genome of Tanacetum cinerariifolium, the natural source of mosquito coil.</title>
        <authorList>
            <person name="Yamashiro T."/>
            <person name="Shiraishi A."/>
            <person name="Satake H."/>
            <person name="Nakayama K."/>
        </authorList>
    </citation>
    <scope>NUCLEOTIDE SEQUENCE</scope>
</reference>
<dbReference type="SMART" id="SM00343">
    <property type="entry name" value="ZnF_C2HC"/>
    <property type="match status" value="1"/>
</dbReference>
<dbReference type="AlphaFoldDB" id="A0A6L2LGA5"/>
<dbReference type="InterPro" id="IPR001878">
    <property type="entry name" value="Znf_CCHC"/>
</dbReference>